<comment type="caution">
    <text evidence="1">The sequence shown here is derived from an EMBL/GenBank/DDBJ whole genome shotgun (WGS) entry which is preliminary data.</text>
</comment>
<reference evidence="1 2" key="1">
    <citation type="submission" date="2020-02" db="EMBL/GenBank/DDBJ databases">
        <title>Draft genome sequence of Haematococcus lacustris strain NIES-144.</title>
        <authorList>
            <person name="Morimoto D."/>
            <person name="Nakagawa S."/>
            <person name="Yoshida T."/>
            <person name="Sawayama S."/>
        </authorList>
    </citation>
    <scope>NUCLEOTIDE SEQUENCE [LARGE SCALE GENOMIC DNA]</scope>
    <source>
        <strain evidence="1 2">NIES-144</strain>
    </source>
</reference>
<protein>
    <submittedName>
        <fullName evidence="1">Uncharacterized protein</fullName>
    </submittedName>
</protein>
<sequence length="55" mass="6286">MAVVPQVSTDIAYGFDQPTDLYPELFKRTSIHRYRFGKPFNFKCDFNLPPSASGD</sequence>
<evidence type="ECO:0000313" key="1">
    <source>
        <dbReference type="EMBL" id="GFH14762.1"/>
    </source>
</evidence>
<proteinExistence type="predicted"/>
<dbReference type="Proteomes" id="UP000485058">
    <property type="component" value="Unassembled WGS sequence"/>
</dbReference>
<dbReference type="EMBL" id="BLLF01000762">
    <property type="protein sequence ID" value="GFH14762.1"/>
    <property type="molecule type" value="Genomic_DNA"/>
</dbReference>
<keyword evidence="2" id="KW-1185">Reference proteome</keyword>
<accession>A0A699ZGM7</accession>
<dbReference type="AlphaFoldDB" id="A0A699ZGM7"/>
<name>A0A699ZGM7_HAELA</name>
<evidence type="ECO:0000313" key="2">
    <source>
        <dbReference type="Proteomes" id="UP000485058"/>
    </source>
</evidence>
<gene>
    <name evidence="1" type="ORF">HaLaN_10874</name>
</gene>
<organism evidence="1 2">
    <name type="scientific">Haematococcus lacustris</name>
    <name type="common">Green alga</name>
    <name type="synonym">Haematococcus pluvialis</name>
    <dbReference type="NCBI Taxonomy" id="44745"/>
    <lineage>
        <taxon>Eukaryota</taxon>
        <taxon>Viridiplantae</taxon>
        <taxon>Chlorophyta</taxon>
        <taxon>core chlorophytes</taxon>
        <taxon>Chlorophyceae</taxon>
        <taxon>CS clade</taxon>
        <taxon>Chlamydomonadales</taxon>
        <taxon>Haematococcaceae</taxon>
        <taxon>Haematococcus</taxon>
    </lineage>
</organism>
<feature type="non-terminal residue" evidence="1">
    <location>
        <position position="55"/>
    </location>
</feature>